<dbReference type="CDD" id="cd09019">
    <property type="entry name" value="galactose_mutarotase_like"/>
    <property type="match status" value="1"/>
</dbReference>
<comment type="caution">
    <text evidence="9">The sequence shown here is derived from an EMBL/GenBank/DDBJ whole genome shotgun (WGS) entry which is preliminary data.</text>
</comment>
<evidence type="ECO:0000313" key="10">
    <source>
        <dbReference type="Proteomes" id="UP000006322"/>
    </source>
</evidence>
<dbReference type="PANTHER" id="PTHR10091">
    <property type="entry name" value="ALDOSE-1-EPIMERASE"/>
    <property type="match status" value="1"/>
</dbReference>
<comment type="catalytic activity">
    <reaction evidence="5">
        <text>alpha-D-glucose = beta-D-glucose</text>
        <dbReference type="Rhea" id="RHEA:10264"/>
        <dbReference type="ChEBI" id="CHEBI:15903"/>
        <dbReference type="ChEBI" id="CHEBI:17925"/>
        <dbReference type="EC" id="5.1.3.3"/>
    </reaction>
</comment>
<accession>K6ZTJ4</accession>
<feature type="active site" description="Proton donor" evidence="6">
    <location>
        <position position="180"/>
    </location>
</feature>
<evidence type="ECO:0000256" key="6">
    <source>
        <dbReference type="PIRSR" id="PIRSR005096-1"/>
    </source>
</evidence>
<evidence type="ECO:0000256" key="4">
    <source>
        <dbReference type="ARBA" id="ARBA00023277"/>
    </source>
</evidence>
<dbReference type="InterPro" id="IPR014718">
    <property type="entry name" value="GH-type_carb-bd"/>
</dbReference>
<dbReference type="EC" id="5.1.3.3" evidence="5"/>
<comment type="pathway">
    <text evidence="1 5">Carbohydrate metabolism; hexose metabolism.</text>
</comment>
<evidence type="ECO:0000256" key="7">
    <source>
        <dbReference type="PIRSR" id="PIRSR005096-2"/>
    </source>
</evidence>
<dbReference type="STRING" id="1129793.GPLA_1233"/>
<name>K6ZTJ4_9ALTE</name>
<dbReference type="PIRSF" id="PIRSF005096">
    <property type="entry name" value="GALM"/>
    <property type="match status" value="1"/>
</dbReference>
<dbReference type="AlphaFoldDB" id="K6ZTJ4"/>
<feature type="active site" description="Proton acceptor" evidence="6">
    <location>
        <position position="320"/>
    </location>
</feature>
<dbReference type="EMBL" id="BAER01000031">
    <property type="protein sequence ID" value="GAC32148.1"/>
    <property type="molecule type" value="Genomic_DNA"/>
</dbReference>
<dbReference type="GO" id="GO:0033499">
    <property type="term" value="P:galactose catabolic process via UDP-galactose, Leloir pathway"/>
    <property type="evidence" value="ECO:0007669"/>
    <property type="project" value="TreeGrafter"/>
</dbReference>
<dbReference type="Pfam" id="PF01263">
    <property type="entry name" value="Aldose_epim"/>
    <property type="match status" value="1"/>
</dbReference>
<dbReference type="InterPro" id="IPR011013">
    <property type="entry name" value="Gal_mutarotase_sf_dom"/>
</dbReference>
<evidence type="ECO:0000256" key="5">
    <source>
        <dbReference type="PIRNR" id="PIRNR005096"/>
    </source>
</evidence>
<evidence type="ECO:0000256" key="3">
    <source>
        <dbReference type="ARBA" id="ARBA00023235"/>
    </source>
</evidence>
<feature type="binding site" evidence="8">
    <location>
        <begin position="81"/>
        <end position="82"/>
    </location>
    <ligand>
        <name>beta-D-galactose</name>
        <dbReference type="ChEBI" id="CHEBI:27667"/>
    </ligand>
</feature>
<protein>
    <recommendedName>
        <fullName evidence="5">Aldose 1-epimerase</fullName>
        <ecNumber evidence="5">5.1.3.3</ecNumber>
    </recommendedName>
</protein>
<evidence type="ECO:0000256" key="2">
    <source>
        <dbReference type="ARBA" id="ARBA00006206"/>
    </source>
</evidence>
<sequence>MISQRLFGTLPDGQKVMEYSLQNAVGMQVDILDLGGIIRRWLVPALDENQPAVDIVLGFDTLDGYVADQAYLGAVVGRYANRIAKGQFALNGKDYQADVNQGDNCLHGGRDGFNSRIWQAQAIDNDNEATLILSLVSNEGDQGFPGTLKVNVTYTLSAEGLKITYRGRSDQDTVFNPTQHSYFNLAGHDSGSVENHQVQILGSSYTPTDQHAIPTGELADVSGTPFDLRELTTLQEPLLSPHEQIKLGNGFDHNWCLDAYQPKMTQAALVAKAVEPASGRTLTVYTTMPGMQLYTANYIGPEPIGKNATEYQAKQAYCFETQYYPDTPNQPQFPSATLKANEDYYSVTEYKLSF</sequence>
<dbReference type="RefSeq" id="WP_007103947.1">
    <property type="nucleotide sequence ID" value="NZ_BAER01000031.1"/>
</dbReference>
<dbReference type="SUPFAM" id="SSF74650">
    <property type="entry name" value="Galactose mutarotase-like"/>
    <property type="match status" value="1"/>
</dbReference>
<dbReference type="NCBIfam" id="NF008277">
    <property type="entry name" value="PRK11055.1"/>
    <property type="match status" value="1"/>
</dbReference>
<comment type="similarity">
    <text evidence="2 5">Belongs to the aldose epimerase family.</text>
</comment>
<proteinExistence type="inferred from homology"/>
<evidence type="ECO:0000256" key="1">
    <source>
        <dbReference type="ARBA" id="ARBA00005028"/>
    </source>
</evidence>
<gene>
    <name evidence="9" type="primary">galM</name>
    <name evidence="9" type="ORF">GPLA_1233</name>
</gene>
<dbReference type="Proteomes" id="UP000006322">
    <property type="component" value="Unassembled WGS sequence"/>
</dbReference>
<dbReference type="GO" id="GO:0006006">
    <property type="term" value="P:glucose metabolic process"/>
    <property type="evidence" value="ECO:0007669"/>
    <property type="project" value="TreeGrafter"/>
</dbReference>
<evidence type="ECO:0000256" key="8">
    <source>
        <dbReference type="PIRSR" id="PIRSR005096-3"/>
    </source>
</evidence>
<dbReference type="Gene3D" id="2.70.98.10">
    <property type="match status" value="1"/>
</dbReference>
<dbReference type="InterPro" id="IPR047215">
    <property type="entry name" value="Galactose_mutarotase-like"/>
</dbReference>
<dbReference type="OrthoDB" id="9779408at2"/>
<dbReference type="PANTHER" id="PTHR10091:SF0">
    <property type="entry name" value="GALACTOSE MUTAROTASE"/>
    <property type="match status" value="1"/>
</dbReference>
<feature type="binding site" evidence="8">
    <location>
        <begin position="180"/>
        <end position="182"/>
    </location>
    <ligand>
        <name>beta-D-galactose</name>
        <dbReference type="ChEBI" id="CHEBI:27667"/>
    </ligand>
</feature>
<feature type="binding site" evidence="7">
    <location>
        <position position="252"/>
    </location>
    <ligand>
        <name>beta-D-galactose</name>
        <dbReference type="ChEBI" id="CHEBI:27667"/>
    </ligand>
</feature>
<keyword evidence="3 5" id="KW-0413">Isomerase</keyword>
<keyword evidence="4 5" id="KW-0119">Carbohydrate metabolism</keyword>
<reference evidence="10" key="1">
    <citation type="journal article" date="2014" name="Environ. Microbiol.">
        <title>Comparative genomics of the marine bacterial genus Glaciecola reveals the high degree of genomic diversity and genomic characteristic for cold adaptation.</title>
        <authorList>
            <person name="Qin Q.L."/>
            <person name="Xie B.B."/>
            <person name="Yu Y."/>
            <person name="Shu Y.L."/>
            <person name="Rong J.C."/>
            <person name="Zhang Y.J."/>
            <person name="Zhao D.L."/>
            <person name="Chen X.L."/>
            <person name="Zhang X.Y."/>
            <person name="Chen B."/>
            <person name="Zhou B.C."/>
            <person name="Zhang Y.Z."/>
        </authorList>
    </citation>
    <scope>NUCLEOTIDE SEQUENCE [LARGE SCALE GENOMIC DNA]</scope>
    <source>
        <strain evidence="10">LMG 21857</strain>
    </source>
</reference>
<organism evidence="9 10">
    <name type="scientific">Paraglaciecola polaris LMG 21857</name>
    <dbReference type="NCBI Taxonomy" id="1129793"/>
    <lineage>
        <taxon>Bacteria</taxon>
        <taxon>Pseudomonadati</taxon>
        <taxon>Pseudomonadota</taxon>
        <taxon>Gammaproteobacteria</taxon>
        <taxon>Alteromonadales</taxon>
        <taxon>Alteromonadaceae</taxon>
        <taxon>Paraglaciecola</taxon>
    </lineage>
</organism>
<dbReference type="UniPathway" id="UPA00242"/>
<dbReference type="GO" id="GO:0004034">
    <property type="term" value="F:aldose 1-epimerase activity"/>
    <property type="evidence" value="ECO:0007669"/>
    <property type="project" value="UniProtKB-EC"/>
</dbReference>
<dbReference type="InterPro" id="IPR015443">
    <property type="entry name" value="Aldose_1-epimerase"/>
</dbReference>
<evidence type="ECO:0000313" key="9">
    <source>
        <dbReference type="EMBL" id="GAC32148.1"/>
    </source>
</evidence>
<dbReference type="GO" id="GO:0030246">
    <property type="term" value="F:carbohydrate binding"/>
    <property type="evidence" value="ECO:0007669"/>
    <property type="project" value="InterPro"/>
</dbReference>
<keyword evidence="10" id="KW-1185">Reference proteome</keyword>
<dbReference type="InterPro" id="IPR008183">
    <property type="entry name" value="Aldose_1/G6P_1-epimerase"/>
</dbReference>